<accession>A0ABN1ZK07</accession>
<evidence type="ECO:0008006" key="4">
    <source>
        <dbReference type="Google" id="ProtNLM"/>
    </source>
</evidence>
<evidence type="ECO:0000313" key="2">
    <source>
        <dbReference type="EMBL" id="GAA1500253.1"/>
    </source>
</evidence>
<name>A0ABN1ZK07_9ACTN</name>
<dbReference type="SUPFAM" id="SSF52540">
    <property type="entry name" value="P-loop containing nucleoside triphosphate hydrolases"/>
    <property type="match status" value="1"/>
</dbReference>
<dbReference type="InterPro" id="IPR027417">
    <property type="entry name" value="P-loop_NTPase"/>
</dbReference>
<dbReference type="InterPro" id="IPR011990">
    <property type="entry name" value="TPR-like_helical_dom_sf"/>
</dbReference>
<feature type="region of interest" description="Disordered" evidence="1">
    <location>
        <begin position="67"/>
        <end position="141"/>
    </location>
</feature>
<dbReference type="Proteomes" id="UP001501470">
    <property type="component" value="Unassembled WGS sequence"/>
</dbReference>
<comment type="caution">
    <text evidence="2">The sequence shown here is derived from an EMBL/GenBank/DDBJ whole genome shotgun (WGS) entry which is preliminary data.</text>
</comment>
<keyword evidence="3" id="KW-1185">Reference proteome</keyword>
<proteinExistence type="predicted"/>
<sequence length="826" mass="86147">MESGAALPAPLTSLVGRDAEVRAAGRLLASPDHRLVTLVGPAGSGKTRLAIAVGATATTPVWFVDLTTMPPSPTPDKSRRKRPDLSDISYLSPRENAGSPALPLGEGAGGTPLWLREGAGGAALSPREGAGDSLREGESGAALSLREEAEDATLPLRDDAEDAAGFVLDAFGVARRADAGATGTLLAALGDAPALLLLDNCEHVTDPVAALAVRLLAAAPALRLLVTGRQALGLPDETVLEVAPLDDATALRLFETRMFERTGRPLPGEHRAGAAAICRALDGLPLAVELAAARAALLSVPEVRRLLADRFRVLADAKAAGPEHHRTLRAALDWSYQLLSPDKQALLRQLAVFQGGFTPAAAAVLPAHGPGLLDALAERCLVSPADGSPAGGPRRRMLQTVAAYAAARLAELPDEAAAARDAHASHFVALAEQAAAGVRGPGQRDILRTVTLEQDNLRAAMTWLATRPGVDDLRLATALAPFQHFTGVYRQGRDWLASALLRRPDSPPSLRVAACSAAASLALLDCDYPAAATLASQALASQALASQALASQALASQALASQALAGPPDAQTRGRLLTLLGCVERERADYPRSRHHLDEALTLYRAAGDAWGEGRAAQLAGGTAWLSGDLTAAAALLDASLTAFRDLADDESVASTLTHLGAVAHFGGDQPRARRHLVDALDRFTELSFPEGIGWAQDLLGRVDLADDAVAAAAERLRASLAIHRRVGDRWRSASVLEALAEARRRLGDPAHATALLAAADVIRHEIGAPTPACELPARQATERALHAALPEDAFSRAYRFGTRTPVDDLLNLSGSPAPLALHPTP</sequence>
<dbReference type="EMBL" id="BAAAQD010000001">
    <property type="protein sequence ID" value="GAA1500253.1"/>
    <property type="molecule type" value="Genomic_DNA"/>
</dbReference>
<dbReference type="SUPFAM" id="SSF48452">
    <property type="entry name" value="TPR-like"/>
    <property type="match status" value="1"/>
</dbReference>
<protein>
    <recommendedName>
        <fullName evidence="4">ATPase</fullName>
    </recommendedName>
</protein>
<feature type="compositionally biased region" description="Basic and acidic residues" evidence="1">
    <location>
        <begin position="129"/>
        <end position="138"/>
    </location>
</feature>
<dbReference type="Gene3D" id="3.40.50.300">
    <property type="entry name" value="P-loop containing nucleotide triphosphate hydrolases"/>
    <property type="match status" value="1"/>
</dbReference>
<reference evidence="2 3" key="1">
    <citation type="journal article" date="2019" name="Int. J. Syst. Evol. Microbiol.">
        <title>The Global Catalogue of Microorganisms (GCM) 10K type strain sequencing project: providing services to taxonomists for standard genome sequencing and annotation.</title>
        <authorList>
            <consortium name="The Broad Institute Genomics Platform"/>
            <consortium name="The Broad Institute Genome Sequencing Center for Infectious Disease"/>
            <person name="Wu L."/>
            <person name="Ma J."/>
        </authorList>
    </citation>
    <scope>NUCLEOTIDE SEQUENCE [LARGE SCALE GENOMIC DNA]</scope>
    <source>
        <strain evidence="2 3">JCM 15933</strain>
    </source>
</reference>
<dbReference type="Gene3D" id="1.25.40.10">
    <property type="entry name" value="Tetratricopeptide repeat domain"/>
    <property type="match status" value="1"/>
</dbReference>
<dbReference type="RefSeq" id="WP_344499102.1">
    <property type="nucleotide sequence ID" value="NZ_BAAAQD010000001.1"/>
</dbReference>
<dbReference type="PANTHER" id="PTHR47691:SF3">
    <property type="entry name" value="HTH-TYPE TRANSCRIPTIONAL REGULATOR RV0890C-RELATED"/>
    <property type="match status" value="1"/>
</dbReference>
<gene>
    <name evidence="2" type="ORF">GCM10009827_005480</name>
</gene>
<evidence type="ECO:0000313" key="3">
    <source>
        <dbReference type="Proteomes" id="UP001501470"/>
    </source>
</evidence>
<evidence type="ECO:0000256" key="1">
    <source>
        <dbReference type="SAM" id="MobiDB-lite"/>
    </source>
</evidence>
<organism evidence="2 3">
    <name type="scientific">Dactylosporangium maewongense</name>
    <dbReference type="NCBI Taxonomy" id="634393"/>
    <lineage>
        <taxon>Bacteria</taxon>
        <taxon>Bacillati</taxon>
        <taxon>Actinomycetota</taxon>
        <taxon>Actinomycetes</taxon>
        <taxon>Micromonosporales</taxon>
        <taxon>Micromonosporaceae</taxon>
        <taxon>Dactylosporangium</taxon>
    </lineage>
</organism>
<dbReference type="PANTHER" id="PTHR47691">
    <property type="entry name" value="REGULATOR-RELATED"/>
    <property type="match status" value="1"/>
</dbReference>